<accession>A0A087TTF3</accession>
<organism evidence="2 3">
    <name type="scientific">Stegodyphus mimosarum</name>
    <name type="common">African social velvet spider</name>
    <dbReference type="NCBI Taxonomy" id="407821"/>
    <lineage>
        <taxon>Eukaryota</taxon>
        <taxon>Metazoa</taxon>
        <taxon>Ecdysozoa</taxon>
        <taxon>Arthropoda</taxon>
        <taxon>Chelicerata</taxon>
        <taxon>Arachnida</taxon>
        <taxon>Araneae</taxon>
        <taxon>Araneomorphae</taxon>
        <taxon>Entelegynae</taxon>
        <taxon>Eresoidea</taxon>
        <taxon>Eresidae</taxon>
        <taxon>Stegodyphus</taxon>
    </lineage>
</organism>
<feature type="compositionally biased region" description="Basic and acidic residues" evidence="1">
    <location>
        <begin position="42"/>
        <end position="52"/>
    </location>
</feature>
<gene>
    <name evidence="2" type="ORF">X975_01847</name>
</gene>
<protein>
    <submittedName>
        <fullName evidence="2">Uncharacterized protein</fullName>
    </submittedName>
</protein>
<feature type="compositionally biased region" description="Basic residues" evidence="1">
    <location>
        <begin position="173"/>
        <end position="186"/>
    </location>
</feature>
<evidence type="ECO:0000256" key="1">
    <source>
        <dbReference type="SAM" id="MobiDB-lite"/>
    </source>
</evidence>
<feature type="compositionally biased region" description="Polar residues" evidence="1">
    <location>
        <begin position="115"/>
        <end position="135"/>
    </location>
</feature>
<feature type="compositionally biased region" description="Low complexity" evidence="1">
    <location>
        <begin position="136"/>
        <end position="145"/>
    </location>
</feature>
<dbReference type="OrthoDB" id="449052at2759"/>
<evidence type="ECO:0000313" key="2">
    <source>
        <dbReference type="EMBL" id="KFM68392.1"/>
    </source>
</evidence>
<feature type="region of interest" description="Disordered" evidence="1">
    <location>
        <begin position="40"/>
        <end position="186"/>
    </location>
</feature>
<feature type="non-terminal residue" evidence="2">
    <location>
        <position position="186"/>
    </location>
</feature>
<evidence type="ECO:0000313" key="3">
    <source>
        <dbReference type="Proteomes" id="UP000054359"/>
    </source>
</evidence>
<sequence length="186" mass="20644">MRSLSGGAYRLAPTLPAAVRTRRQSGDDYLSPSRRAALFEQFRPRSKSDSKGKRPTFLTSLKNSFFSGGGQRKTSLDSEPPLEPLQPGGDYRQRSRSGSETRGGTMSKMIDLFRNRSNSLSIDSRSKKQASGNTVSSRKCTSSSSFGRPRQEAETLQHVQVSGVSPGRDVHMPRGRRNVRKPNRLR</sequence>
<dbReference type="Proteomes" id="UP000054359">
    <property type="component" value="Unassembled WGS sequence"/>
</dbReference>
<dbReference type="OMA" id="EVDPPYL"/>
<name>A0A087TTF3_STEMI</name>
<dbReference type="AlphaFoldDB" id="A0A087TTF3"/>
<feature type="compositionally biased region" description="Polar residues" evidence="1">
    <location>
        <begin position="57"/>
        <end position="66"/>
    </location>
</feature>
<reference evidence="2 3" key="1">
    <citation type="submission" date="2013-11" db="EMBL/GenBank/DDBJ databases">
        <title>Genome sequencing of Stegodyphus mimosarum.</title>
        <authorList>
            <person name="Bechsgaard J."/>
        </authorList>
    </citation>
    <scope>NUCLEOTIDE SEQUENCE [LARGE SCALE GENOMIC DNA]</scope>
</reference>
<dbReference type="EMBL" id="KK116660">
    <property type="protein sequence ID" value="KFM68392.1"/>
    <property type="molecule type" value="Genomic_DNA"/>
</dbReference>
<keyword evidence="3" id="KW-1185">Reference proteome</keyword>
<proteinExistence type="predicted"/>